<name>A0A2V3W3Z8_9BACI</name>
<sequence length="106" mass="13005">MNKRIFDALKSVDIDVAFEDYEGSDDTYIRFFFLPPVPFDTDDNEQYVTHYVQLDLFTKWDYIQLTKEIKQAMKQAGFKRNFEDQRYETDTKFFHKILRFYIIEEE</sequence>
<dbReference type="OrthoDB" id="2454603at2"/>
<dbReference type="Proteomes" id="UP000247978">
    <property type="component" value="Unassembled WGS sequence"/>
</dbReference>
<accession>A0A2V3W3Z8</accession>
<dbReference type="RefSeq" id="WP_110394641.1">
    <property type="nucleotide sequence ID" value="NZ_JADIJL010000015.1"/>
</dbReference>
<evidence type="ECO:0000313" key="2">
    <source>
        <dbReference type="Proteomes" id="UP000247978"/>
    </source>
</evidence>
<protein>
    <submittedName>
        <fullName evidence="1">Uncharacterized protein</fullName>
    </submittedName>
</protein>
<dbReference type="EMBL" id="QJJQ01000003">
    <property type="protein sequence ID" value="PXW88822.1"/>
    <property type="molecule type" value="Genomic_DNA"/>
</dbReference>
<evidence type="ECO:0000313" key="1">
    <source>
        <dbReference type="EMBL" id="PXW88822.1"/>
    </source>
</evidence>
<keyword evidence="2" id="KW-1185">Reference proteome</keyword>
<comment type="caution">
    <text evidence="1">The sequence shown here is derived from an EMBL/GenBank/DDBJ whole genome shotgun (WGS) entry which is preliminary data.</text>
</comment>
<gene>
    <name evidence="1" type="ORF">DFR56_103328</name>
</gene>
<reference evidence="1 2" key="1">
    <citation type="submission" date="2018-05" db="EMBL/GenBank/DDBJ databases">
        <title>Genomic Encyclopedia of Type Strains, Phase IV (KMG-IV): sequencing the most valuable type-strain genomes for metagenomic binning, comparative biology and taxonomic classification.</title>
        <authorList>
            <person name="Goeker M."/>
        </authorList>
    </citation>
    <scope>NUCLEOTIDE SEQUENCE [LARGE SCALE GENOMIC DNA]</scope>
    <source>
        <strain evidence="1 2">DSM 28556</strain>
    </source>
</reference>
<organism evidence="1 2">
    <name type="scientific">Pseudogracilibacillus auburnensis</name>
    <dbReference type="NCBI Taxonomy" id="1494959"/>
    <lineage>
        <taxon>Bacteria</taxon>
        <taxon>Bacillati</taxon>
        <taxon>Bacillota</taxon>
        <taxon>Bacilli</taxon>
        <taxon>Bacillales</taxon>
        <taxon>Bacillaceae</taxon>
        <taxon>Pseudogracilibacillus</taxon>
    </lineage>
</organism>
<dbReference type="AlphaFoldDB" id="A0A2V3W3Z8"/>
<proteinExistence type="predicted"/>